<dbReference type="InterPro" id="IPR039421">
    <property type="entry name" value="Type_1_exporter"/>
</dbReference>
<evidence type="ECO:0000259" key="9">
    <source>
        <dbReference type="PROSITE" id="PS50929"/>
    </source>
</evidence>
<dbReference type="PANTHER" id="PTHR43394">
    <property type="entry name" value="ATP-DEPENDENT PERMEASE MDL1, MITOCHONDRIAL"/>
    <property type="match status" value="1"/>
</dbReference>
<dbReference type="PROSITE" id="PS00211">
    <property type="entry name" value="ABC_TRANSPORTER_1"/>
    <property type="match status" value="1"/>
</dbReference>
<evidence type="ECO:0000313" key="11">
    <source>
        <dbReference type="Proteomes" id="UP000003422"/>
    </source>
</evidence>
<evidence type="ECO:0000256" key="3">
    <source>
        <dbReference type="ARBA" id="ARBA00022741"/>
    </source>
</evidence>
<dbReference type="STRING" id="997350.HMPREF9129_0131"/>
<evidence type="ECO:0000259" key="8">
    <source>
        <dbReference type="PROSITE" id="PS50893"/>
    </source>
</evidence>
<feature type="transmembrane region" description="Helical" evidence="7">
    <location>
        <begin position="245"/>
        <end position="270"/>
    </location>
</feature>
<dbReference type="PROSITE" id="PS50929">
    <property type="entry name" value="ABC_TM1F"/>
    <property type="match status" value="1"/>
</dbReference>
<keyword evidence="10" id="KW-0378">Hydrolase</keyword>
<dbReference type="InterPro" id="IPR003593">
    <property type="entry name" value="AAA+_ATPase"/>
</dbReference>
<evidence type="ECO:0000256" key="2">
    <source>
        <dbReference type="ARBA" id="ARBA00022692"/>
    </source>
</evidence>
<dbReference type="AlphaFoldDB" id="G4D151"/>
<evidence type="ECO:0000256" key="4">
    <source>
        <dbReference type="ARBA" id="ARBA00022840"/>
    </source>
</evidence>
<dbReference type="Proteomes" id="UP000003422">
    <property type="component" value="Unassembled WGS sequence"/>
</dbReference>
<dbReference type="Pfam" id="PF00005">
    <property type="entry name" value="ABC_tran"/>
    <property type="match status" value="1"/>
</dbReference>
<dbReference type="InterPro" id="IPR003439">
    <property type="entry name" value="ABC_transporter-like_ATP-bd"/>
</dbReference>
<feature type="transmembrane region" description="Helical" evidence="7">
    <location>
        <begin position="60"/>
        <end position="77"/>
    </location>
</feature>
<dbReference type="InterPro" id="IPR036640">
    <property type="entry name" value="ABC1_TM_sf"/>
</dbReference>
<dbReference type="FunFam" id="3.40.50.300:FF:001443">
    <property type="entry name" value="ABC transporter, ATP-binding protein"/>
    <property type="match status" value="1"/>
</dbReference>
<dbReference type="Pfam" id="PF00664">
    <property type="entry name" value="ABC_membrane"/>
    <property type="match status" value="1"/>
</dbReference>
<comment type="subcellular location">
    <subcellularLocation>
        <location evidence="1">Cell membrane</location>
        <topology evidence="1">Multi-pass membrane protein</topology>
    </subcellularLocation>
</comment>
<dbReference type="HOGENOM" id="CLU_000604_84_3_9"/>
<feature type="transmembrane region" description="Helical" evidence="7">
    <location>
        <begin position="162"/>
        <end position="180"/>
    </location>
</feature>
<keyword evidence="4 10" id="KW-0067">ATP-binding</keyword>
<dbReference type="Gene3D" id="3.40.50.300">
    <property type="entry name" value="P-loop containing nucleotide triphosphate hydrolases"/>
    <property type="match status" value="1"/>
</dbReference>
<name>G4D151_9FIRM</name>
<dbReference type="PROSITE" id="PS50893">
    <property type="entry name" value="ABC_TRANSPORTER_2"/>
    <property type="match status" value="1"/>
</dbReference>
<reference evidence="10 11" key="1">
    <citation type="submission" date="2011-06" db="EMBL/GenBank/DDBJ databases">
        <authorList>
            <person name="Muzny D."/>
            <person name="Qin X."/>
            <person name="Deng J."/>
            <person name="Jiang H."/>
            <person name="Liu Y."/>
            <person name="Qu J."/>
            <person name="Song X.-Z."/>
            <person name="Zhang L."/>
            <person name="Thornton R."/>
            <person name="Coyle M."/>
            <person name="Francisco L."/>
            <person name="Jackson L."/>
            <person name="Javaid M."/>
            <person name="Korchina V."/>
            <person name="Kovar C."/>
            <person name="Mata R."/>
            <person name="Mathew T."/>
            <person name="Ngo R."/>
            <person name="Nguyen L."/>
            <person name="Nguyen N."/>
            <person name="Okwuonu G."/>
            <person name="Ongeri F."/>
            <person name="Pham C."/>
            <person name="Simmons D."/>
            <person name="Wilczek-Boney K."/>
            <person name="Hale W."/>
            <person name="Jakkamsetti A."/>
            <person name="Pham P."/>
            <person name="Ruth R."/>
            <person name="San Lucas F."/>
            <person name="Warren J."/>
            <person name="Zhang J."/>
            <person name="Zhao Z."/>
            <person name="Zhou C."/>
            <person name="Zhu D."/>
            <person name="Lee S."/>
            <person name="Bess C."/>
            <person name="Blankenburg K."/>
            <person name="Forbes L."/>
            <person name="Fu Q."/>
            <person name="Gubbala S."/>
            <person name="Hirani K."/>
            <person name="Jayaseelan J.C."/>
            <person name="Lara F."/>
            <person name="Munidasa M."/>
            <person name="Palculict T."/>
            <person name="Patil S."/>
            <person name="Pu L.-L."/>
            <person name="Saada N."/>
            <person name="Tang L."/>
            <person name="Weissenberger G."/>
            <person name="Zhu Y."/>
            <person name="Hemphill L."/>
            <person name="Shang Y."/>
            <person name="Youmans B."/>
            <person name="Ayvaz T."/>
            <person name="Ross M."/>
            <person name="Santibanez J."/>
            <person name="Aqrawi P."/>
            <person name="Gross S."/>
            <person name="Joshi V."/>
            <person name="Fowler G."/>
            <person name="Nazareth L."/>
            <person name="Reid J."/>
            <person name="Worley K."/>
            <person name="Petrosino J."/>
            <person name="Highlander S."/>
            <person name="Gibbs R."/>
        </authorList>
    </citation>
    <scope>NUCLEOTIDE SEQUENCE [LARGE SCALE GENOMIC DNA]</scope>
    <source>
        <strain evidence="10 11">ATCC 29427</strain>
    </source>
</reference>
<dbReference type="GO" id="GO:0005886">
    <property type="term" value="C:plasma membrane"/>
    <property type="evidence" value="ECO:0007669"/>
    <property type="project" value="UniProtKB-SubCell"/>
</dbReference>
<dbReference type="PANTHER" id="PTHR43394:SF1">
    <property type="entry name" value="ATP-BINDING CASSETTE SUB-FAMILY B MEMBER 10, MITOCHONDRIAL"/>
    <property type="match status" value="1"/>
</dbReference>
<proteinExistence type="predicted"/>
<dbReference type="GO" id="GO:0015421">
    <property type="term" value="F:ABC-type oligopeptide transporter activity"/>
    <property type="evidence" value="ECO:0007669"/>
    <property type="project" value="TreeGrafter"/>
</dbReference>
<evidence type="ECO:0000256" key="7">
    <source>
        <dbReference type="SAM" id="Phobius"/>
    </source>
</evidence>
<keyword evidence="3" id="KW-0547">Nucleotide-binding</keyword>
<dbReference type="PATRIC" id="fig|997350.3.peg.128"/>
<feature type="transmembrane region" description="Helical" evidence="7">
    <location>
        <begin position="137"/>
        <end position="156"/>
    </location>
</feature>
<feature type="transmembrane region" description="Helical" evidence="7">
    <location>
        <begin position="31"/>
        <end position="48"/>
    </location>
</feature>
<dbReference type="OrthoDB" id="9762778at2"/>
<keyword evidence="5 7" id="KW-1133">Transmembrane helix</keyword>
<dbReference type="EC" id="3.6.3.44" evidence="10"/>
<dbReference type="Gene3D" id="1.20.1560.10">
    <property type="entry name" value="ABC transporter type 1, transmembrane domain"/>
    <property type="match status" value="1"/>
</dbReference>
<feature type="domain" description="ABC transmembrane type-1" evidence="9">
    <location>
        <begin position="29"/>
        <end position="296"/>
    </location>
</feature>
<keyword evidence="6 7" id="KW-0472">Membrane</keyword>
<dbReference type="SUPFAM" id="SSF52540">
    <property type="entry name" value="P-loop containing nucleoside triphosphate hydrolases"/>
    <property type="match status" value="1"/>
</dbReference>
<keyword evidence="11" id="KW-1185">Reference proteome</keyword>
<dbReference type="InterPro" id="IPR011527">
    <property type="entry name" value="ABC1_TM_dom"/>
</dbReference>
<protein>
    <submittedName>
        <fullName evidence="10">Multidrug resistance ABC transporter ATP-binding and permease protein</fullName>
        <ecNumber evidence="10">3.6.3.44</ecNumber>
    </submittedName>
</protein>
<evidence type="ECO:0000256" key="1">
    <source>
        <dbReference type="ARBA" id="ARBA00004651"/>
    </source>
</evidence>
<organism evidence="10 11">
    <name type="scientific">Peptoniphilus indolicus ATCC 29427</name>
    <dbReference type="NCBI Taxonomy" id="997350"/>
    <lineage>
        <taxon>Bacteria</taxon>
        <taxon>Bacillati</taxon>
        <taxon>Bacillota</taxon>
        <taxon>Tissierellia</taxon>
        <taxon>Tissierellales</taxon>
        <taxon>Peptoniphilaceae</taxon>
        <taxon>Peptoniphilus</taxon>
    </lineage>
</organism>
<evidence type="ECO:0000256" key="6">
    <source>
        <dbReference type="ARBA" id="ARBA00023136"/>
    </source>
</evidence>
<dbReference type="eggNOG" id="COG1132">
    <property type="taxonomic scope" value="Bacteria"/>
</dbReference>
<dbReference type="InterPro" id="IPR027417">
    <property type="entry name" value="P-loop_NTPase"/>
</dbReference>
<evidence type="ECO:0000313" key="10">
    <source>
        <dbReference type="EMBL" id="EGY80728.1"/>
    </source>
</evidence>
<accession>G4D151</accession>
<dbReference type="EMBL" id="AGBB01000013">
    <property type="protein sequence ID" value="EGY80728.1"/>
    <property type="molecule type" value="Genomic_DNA"/>
</dbReference>
<dbReference type="SUPFAM" id="SSF90123">
    <property type="entry name" value="ABC transporter transmembrane region"/>
    <property type="match status" value="1"/>
</dbReference>
<keyword evidence="2 7" id="KW-0812">Transmembrane</keyword>
<dbReference type="GO" id="GO:0005524">
    <property type="term" value="F:ATP binding"/>
    <property type="evidence" value="ECO:0007669"/>
    <property type="project" value="UniProtKB-KW"/>
</dbReference>
<dbReference type="InterPro" id="IPR017871">
    <property type="entry name" value="ABC_transporter-like_CS"/>
</dbReference>
<sequence length="577" mass="64909">MEGEKMNWLKNKFALTEKGARGVVKAIKASVLVNFSLMSAMVAILFFVDNLLKGNSVENKTYYIIIFAIVVVMYIVLNLEYKRTFNTTYAEAKDLRIAIADQLKKMPISYFSKHDISDVAQTIMQDVLDLEHSVSHAIPRVVATAIFLTIIATMMLLSNWKLGVAAMVPMLIGILMLIMSKNNQKVWSEKFFWKLRKNAEIFQENIEMQQEIKSYGMASEKKDEVYAAIEDSEDMHIKAEIRQALPVLSSFSVIKFAIGAVVLVGSMMLAKNEVELIYVIGFLIGSVKLIDSIGAMDENLAELFYIDARTKRINALKDTKIQTGKDVELRKFDIEFKNISFGYNSDVRVLDGVSFVAKQGDVTAIVGPSGCGKTTILRLISRLFDYDSGNIEIDGYDIKKISTDSLFENVSMVFQDVILFNASIMENIRIGRQDATDEEIMEAAKAANCDEFIRKLPNGYQTLIGENGSKLSGGERQRLSIARAFLKDAPILLLDEISASLDVDNEMKIQESLNKLIVGKTVVIISHRLKSVEMVDKIIVMDKGKINAQGTHRELMEKSKLYNRLIEKSNLTEKFTY</sequence>
<evidence type="ECO:0000256" key="5">
    <source>
        <dbReference type="ARBA" id="ARBA00022989"/>
    </source>
</evidence>
<comment type="caution">
    <text evidence="10">The sequence shown here is derived from an EMBL/GenBank/DDBJ whole genome shotgun (WGS) entry which is preliminary data.</text>
</comment>
<feature type="domain" description="ABC transporter" evidence="8">
    <location>
        <begin position="334"/>
        <end position="568"/>
    </location>
</feature>
<gene>
    <name evidence="10" type="primary">lmrA</name>
    <name evidence="10" type="ORF">HMPREF9129_0131</name>
</gene>
<dbReference type="GO" id="GO:0016887">
    <property type="term" value="F:ATP hydrolysis activity"/>
    <property type="evidence" value="ECO:0007669"/>
    <property type="project" value="InterPro"/>
</dbReference>
<dbReference type="SMART" id="SM00382">
    <property type="entry name" value="AAA"/>
    <property type="match status" value="1"/>
</dbReference>